<comment type="caution">
    <text evidence="6">The sequence shown here is derived from an EMBL/GenBank/DDBJ whole genome shotgun (WGS) entry which is preliminary data.</text>
</comment>
<dbReference type="InterPro" id="IPR000792">
    <property type="entry name" value="Tscrpt_reg_LuxR_C"/>
</dbReference>
<dbReference type="InterPro" id="IPR011006">
    <property type="entry name" value="CheY-like_superfamily"/>
</dbReference>
<keyword evidence="1 3" id="KW-0597">Phosphoprotein</keyword>
<dbReference type="PRINTS" id="PR00038">
    <property type="entry name" value="HTHLUXR"/>
</dbReference>
<dbReference type="Gene3D" id="1.10.10.10">
    <property type="entry name" value="Winged helix-like DNA-binding domain superfamily/Winged helix DNA-binding domain"/>
    <property type="match status" value="1"/>
</dbReference>
<proteinExistence type="predicted"/>
<protein>
    <submittedName>
        <fullName evidence="6">Response regulator</fullName>
    </submittedName>
</protein>
<dbReference type="InterPro" id="IPR051015">
    <property type="entry name" value="EvgA-like"/>
</dbReference>
<dbReference type="InterPro" id="IPR001789">
    <property type="entry name" value="Sig_transdc_resp-reg_receiver"/>
</dbReference>
<dbReference type="InterPro" id="IPR036388">
    <property type="entry name" value="WH-like_DNA-bd_sf"/>
</dbReference>
<evidence type="ECO:0000256" key="3">
    <source>
        <dbReference type="PROSITE-ProRule" id="PRU00169"/>
    </source>
</evidence>
<sequence>MVVDDHELVRLGLAALMAAQATDGPTSDTLEACTLAEGLLVYAEHQHCITLVLLDLHLPDTHGLSGLREFMARFPAAPIAVLSGDSDPALRQQALQAGARAFLPKAGHLADVIAYLAAQGLVGPPAMPLAESPCASSPYGARDATRTIQTRDGERLRLTHRQAEMLDWVLAGQSNREIAGRAHLTEGTVKNHVSALLLIFGVRSRAQLISRLR</sequence>
<keyword evidence="2" id="KW-0238">DNA-binding</keyword>
<dbReference type="InterPro" id="IPR058245">
    <property type="entry name" value="NreC/VraR/RcsB-like_REC"/>
</dbReference>
<dbReference type="Pfam" id="PF00072">
    <property type="entry name" value="Response_reg"/>
    <property type="match status" value="1"/>
</dbReference>
<dbReference type="SUPFAM" id="SSF52172">
    <property type="entry name" value="CheY-like"/>
    <property type="match status" value="1"/>
</dbReference>
<dbReference type="PANTHER" id="PTHR45566">
    <property type="entry name" value="HTH-TYPE TRANSCRIPTIONAL REGULATOR YHJB-RELATED"/>
    <property type="match status" value="1"/>
</dbReference>
<evidence type="ECO:0000313" key="6">
    <source>
        <dbReference type="EMBL" id="MFD1712585.1"/>
    </source>
</evidence>
<dbReference type="CDD" id="cd06170">
    <property type="entry name" value="LuxR_C_like"/>
    <property type="match status" value="1"/>
</dbReference>
<organism evidence="6 7">
    <name type="scientific">Ottowia flava</name>
    <dbReference type="NCBI Taxonomy" id="2675430"/>
    <lineage>
        <taxon>Bacteria</taxon>
        <taxon>Pseudomonadati</taxon>
        <taxon>Pseudomonadota</taxon>
        <taxon>Betaproteobacteria</taxon>
        <taxon>Burkholderiales</taxon>
        <taxon>Comamonadaceae</taxon>
        <taxon>Ottowia</taxon>
    </lineage>
</organism>
<name>A0ABW4L1Q8_9BURK</name>
<dbReference type="SUPFAM" id="SSF46894">
    <property type="entry name" value="C-terminal effector domain of the bipartite response regulators"/>
    <property type="match status" value="1"/>
</dbReference>
<dbReference type="PROSITE" id="PS50110">
    <property type="entry name" value="RESPONSE_REGULATORY"/>
    <property type="match status" value="1"/>
</dbReference>
<dbReference type="CDD" id="cd17535">
    <property type="entry name" value="REC_NarL-like"/>
    <property type="match status" value="1"/>
</dbReference>
<evidence type="ECO:0000259" key="4">
    <source>
        <dbReference type="PROSITE" id="PS50043"/>
    </source>
</evidence>
<evidence type="ECO:0000313" key="7">
    <source>
        <dbReference type="Proteomes" id="UP001597304"/>
    </source>
</evidence>
<keyword evidence="7" id="KW-1185">Reference proteome</keyword>
<dbReference type="SMART" id="SM00421">
    <property type="entry name" value="HTH_LUXR"/>
    <property type="match status" value="1"/>
</dbReference>
<accession>A0ABW4L1Q8</accession>
<dbReference type="PANTHER" id="PTHR45566:SF1">
    <property type="entry name" value="HTH-TYPE TRANSCRIPTIONAL REGULATOR YHJB-RELATED"/>
    <property type="match status" value="1"/>
</dbReference>
<dbReference type="Pfam" id="PF00196">
    <property type="entry name" value="GerE"/>
    <property type="match status" value="1"/>
</dbReference>
<dbReference type="Gene3D" id="3.40.50.2300">
    <property type="match status" value="1"/>
</dbReference>
<dbReference type="InterPro" id="IPR016032">
    <property type="entry name" value="Sig_transdc_resp-reg_C-effctor"/>
</dbReference>
<gene>
    <name evidence="6" type="ORF">ACFSF0_18465</name>
</gene>
<evidence type="ECO:0000256" key="1">
    <source>
        <dbReference type="ARBA" id="ARBA00022553"/>
    </source>
</evidence>
<evidence type="ECO:0000256" key="2">
    <source>
        <dbReference type="ARBA" id="ARBA00023125"/>
    </source>
</evidence>
<feature type="modified residue" description="4-aspartylphosphate" evidence="3">
    <location>
        <position position="55"/>
    </location>
</feature>
<dbReference type="SMART" id="SM00448">
    <property type="entry name" value="REC"/>
    <property type="match status" value="1"/>
</dbReference>
<dbReference type="Proteomes" id="UP001597304">
    <property type="component" value="Unassembled WGS sequence"/>
</dbReference>
<dbReference type="PROSITE" id="PS50043">
    <property type="entry name" value="HTH_LUXR_2"/>
    <property type="match status" value="1"/>
</dbReference>
<feature type="domain" description="HTH luxR-type" evidence="4">
    <location>
        <begin position="151"/>
        <end position="213"/>
    </location>
</feature>
<evidence type="ECO:0000259" key="5">
    <source>
        <dbReference type="PROSITE" id="PS50110"/>
    </source>
</evidence>
<dbReference type="EMBL" id="JBHUEJ010000045">
    <property type="protein sequence ID" value="MFD1712585.1"/>
    <property type="molecule type" value="Genomic_DNA"/>
</dbReference>
<feature type="domain" description="Response regulatory" evidence="5">
    <location>
        <begin position="1"/>
        <end position="120"/>
    </location>
</feature>
<reference evidence="7" key="1">
    <citation type="journal article" date="2019" name="Int. J. Syst. Evol. Microbiol.">
        <title>The Global Catalogue of Microorganisms (GCM) 10K type strain sequencing project: providing services to taxonomists for standard genome sequencing and annotation.</title>
        <authorList>
            <consortium name="The Broad Institute Genomics Platform"/>
            <consortium name="The Broad Institute Genome Sequencing Center for Infectious Disease"/>
            <person name="Wu L."/>
            <person name="Ma J."/>
        </authorList>
    </citation>
    <scope>NUCLEOTIDE SEQUENCE [LARGE SCALE GENOMIC DNA]</scope>
    <source>
        <strain evidence="7">LMG 29247</strain>
    </source>
</reference>